<sequence>MLNTVEIKNILLKGYISGTHRLIAPESTLARIKPYLSKIGVTRCADVTGLDRIGIPVYCAIRPHGCIIQIANGKGLRHVDAKVSALMEALEIFHAENPTSELERDSFRSIQQTGDSVVQPEILPFYETDKFFSGDFIVDWERAENLLSGEKVWLPASSVYLCSPMLYPFSSNGLASGNHLVEATLHGLYEVIERDAISSLITNGRMNLTQKYCKFINLETVDDKPVAKLYNMLLKAGIKLVLIWVKSSIPINTFWAVLLDKNPFSSSSMVNMGYGSHLSASIAATRAITEAAQSRLTFIHGSREDLANKNSYQSEDVPSKVYAYFDQIESSTNWQILSDMSGNDLIQDYIQILESLSLAGHNNIFRVNLTRPPFNIPVAKVFVPSLKMNHSLF</sequence>
<reference evidence="2 3" key="1">
    <citation type="submission" date="2019-01" db="EMBL/GenBank/DDBJ databases">
        <authorList>
            <person name="Brito A."/>
        </authorList>
    </citation>
    <scope>NUCLEOTIDE SEQUENCE [LARGE SCALE GENOMIC DNA]</scope>
    <source>
        <strain evidence="2">1</strain>
    </source>
</reference>
<dbReference type="PROSITE" id="PS51664">
    <property type="entry name" value="YCAO"/>
    <property type="match status" value="1"/>
</dbReference>
<dbReference type="AlphaFoldDB" id="A0A563W4I0"/>
<evidence type="ECO:0000313" key="2">
    <source>
        <dbReference type="EMBL" id="VEP18550.1"/>
    </source>
</evidence>
<dbReference type="OrthoDB" id="2379922at2"/>
<dbReference type="Gene3D" id="3.30.160.660">
    <property type="match status" value="1"/>
</dbReference>
<dbReference type="InterPro" id="IPR003776">
    <property type="entry name" value="YcaO-like_dom"/>
</dbReference>
<accession>A0A563W4I0</accession>
<dbReference type="Pfam" id="PF02624">
    <property type="entry name" value="YcaO"/>
    <property type="match status" value="1"/>
</dbReference>
<dbReference type="Proteomes" id="UP000320055">
    <property type="component" value="Unassembled WGS sequence"/>
</dbReference>
<protein>
    <recommendedName>
        <fullName evidence="1">YcaO domain-containing protein</fullName>
    </recommendedName>
</protein>
<evidence type="ECO:0000259" key="1">
    <source>
        <dbReference type="PROSITE" id="PS51664"/>
    </source>
</evidence>
<organism evidence="2 3">
    <name type="scientific">Hyella patelloides LEGE 07179</name>
    <dbReference type="NCBI Taxonomy" id="945734"/>
    <lineage>
        <taxon>Bacteria</taxon>
        <taxon>Bacillati</taxon>
        <taxon>Cyanobacteriota</taxon>
        <taxon>Cyanophyceae</taxon>
        <taxon>Pleurocapsales</taxon>
        <taxon>Hyellaceae</taxon>
        <taxon>Hyella</taxon>
    </lineage>
</organism>
<name>A0A563W4I0_9CYAN</name>
<feature type="domain" description="YcaO" evidence="1">
    <location>
        <begin position="73"/>
        <end position="393"/>
    </location>
</feature>
<dbReference type="EMBL" id="CAACVJ010000689">
    <property type="protein sequence ID" value="VEP18550.1"/>
    <property type="molecule type" value="Genomic_DNA"/>
</dbReference>
<keyword evidence="3" id="KW-1185">Reference proteome</keyword>
<dbReference type="PANTHER" id="PTHR37809:SF1">
    <property type="entry name" value="RIBOSOMAL PROTEIN S12 METHYLTHIOTRANSFERASE ACCESSORY FACTOR YCAO"/>
    <property type="match status" value="1"/>
</dbReference>
<dbReference type="PANTHER" id="PTHR37809">
    <property type="entry name" value="RIBOSOMAL PROTEIN S12 METHYLTHIOTRANSFERASE ACCESSORY FACTOR YCAO"/>
    <property type="match status" value="1"/>
</dbReference>
<evidence type="ECO:0000313" key="3">
    <source>
        <dbReference type="Proteomes" id="UP000320055"/>
    </source>
</evidence>
<gene>
    <name evidence="2" type="ORF">H1P_810012</name>
</gene>
<proteinExistence type="predicted"/>
<dbReference type="NCBIfam" id="TIGR00702">
    <property type="entry name" value="YcaO-type kinase domain"/>
    <property type="match status" value="1"/>
</dbReference>